<name>A0AAQ3XYV2_9ENTE</name>
<keyword evidence="1" id="KW-0472">Membrane</keyword>
<accession>A0AAQ3XYV2</accession>
<sequence length="222" mass="25875">MNLFLTIIATGIPGFMSYWYLSKIGLVYFDKDKKDEKVVVLGALSLLNMGFSIFLMYLSFDKILNKKIDFFKLSIYGAVILFLVACIVSFLLTYFVYPRALKEVNTSIEKKLDKDLVPYTTNKPTIEHLIQNPTFPYNSVYIFKNDDKKTFVESGILERLSVTEGSFKMSISPNTFSTEEDFKYKEVRALFNGEHYTKDRKHIYFDFDRNLIIFIFNEDMSG</sequence>
<dbReference type="Proteomes" id="UP000195141">
    <property type="component" value="Chromosome"/>
</dbReference>
<dbReference type="RefSeq" id="WP_339101989.1">
    <property type="nucleotide sequence ID" value="NZ_CP147247.1"/>
</dbReference>
<feature type="transmembrane region" description="Helical" evidence="1">
    <location>
        <begin position="38"/>
        <end position="60"/>
    </location>
</feature>
<keyword evidence="1" id="KW-1133">Transmembrane helix</keyword>
<dbReference type="AlphaFoldDB" id="A0AAQ3XYV2"/>
<evidence type="ECO:0000313" key="2">
    <source>
        <dbReference type="EMBL" id="WYJ89519.1"/>
    </source>
</evidence>
<reference evidence="2" key="1">
    <citation type="submission" date="2017-05" db="EMBL/GenBank/DDBJ databases">
        <authorList>
            <consortium name="The Broad Institute Genomics Platform"/>
            <consortium name="The Broad Institute Genomic Center for Infectious Diseases"/>
            <person name="Earl A."/>
            <person name="Manson A."/>
            <person name="Schwartman J."/>
            <person name="Gilmore M."/>
            <person name="Abouelleil A."/>
            <person name="Cao P."/>
            <person name="Chapman S."/>
            <person name="Cusick C."/>
            <person name="Shea T."/>
            <person name="Young S."/>
            <person name="Neafsey D."/>
            <person name="Nusbaum C."/>
            <person name="Birren B."/>
        </authorList>
    </citation>
    <scope>NUCLEOTIDE SEQUENCE</scope>
    <source>
        <strain evidence="2">9E7_DIV0242</strain>
    </source>
</reference>
<feature type="transmembrane region" description="Helical" evidence="1">
    <location>
        <begin position="6"/>
        <end position="26"/>
    </location>
</feature>
<reference evidence="2" key="2">
    <citation type="submission" date="2024-03" db="EMBL/GenBank/DDBJ databases">
        <title>The Genome Sequence of Enterococcus sp. DIV0242b.</title>
        <authorList>
            <consortium name="The Broad Institute Genomics Platform"/>
            <consortium name="The Broad Institute Microbial Omics Core"/>
            <consortium name="The Broad Institute Genomic Center for Infectious Diseases"/>
            <person name="Earl A."/>
            <person name="Manson A."/>
            <person name="Gilmore M."/>
            <person name="Schwartman J."/>
            <person name="Shea T."/>
            <person name="Abouelleil A."/>
            <person name="Cao P."/>
            <person name="Chapman S."/>
            <person name="Cusick C."/>
            <person name="Young S."/>
            <person name="Neafsey D."/>
            <person name="Nusbaum C."/>
            <person name="Birren B."/>
        </authorList>
    </citation>
    <scope>NUCLEOTIDE SEQUENCE</scope>
    <source>
        <strain evidence="2">9E7_DIV0242</strain>
    </source>
</reference>
<keyword evidence="3" id="KW-1185">Reference proteome</keyword>
<protein>
    <submittedName>
        <fullName evidence="2">Uncharacterized protein</fullName>
    </submittedName>
</protein>
<evidence type="ECO:0000256" key="1">
    <source>
        <dbReference type="SAM" id="Phobius"/>
    </source>
</evidence>
<dbReference type="EMBL" id="CP147247">
    <property type="protein sequence ID" value="WYJ89519.1"/>
    <property type="molecule type" value="Genomic_DNA"/>
</dbReference>
<feature type="transmembrane region" description="Helical" evidence="1">
    <location>
        <begin position="75"/>
        <end position="97"/>
    </location>
</feature>
<keyword evidence="1" id="KW-0812">Transmembrane</keyword>
<gene>
    <name evidence="2" type="ORF">A5888_001241</name>
</gene>
<evidence type="ECO:0000313" key="3">
    <source>
        <dbReference type="Proteomes" id="UP000195141"/>
    </source>
</evidence>
<organism evidence="2 3">
    <name type="scientific">Candidatus Enterococcus clewellii</name>
    <dbReference type="NCBI Taxonomy" id="1834193"/>
    <lineage>
        <taxon>Bacteria</taxon>
        <taxon>Bacillati</taxon>
        <taxon>Bacillota</taxon>
        <taxon>Bacilli</taxon>
        <taxon>Lactobacillales</taxon>
        <taxon>Enterococcaceae</taxon>
        <taxon>Enterococcus</taxon>
    </lineage>
</organism>
<proteinExistence type="predicted"/>